<organism evidence="6 7">
    <name type="scientific">Marispirochaeta aestuarii</name>
    <dbReference type="NCBI Taxonomy" id="1963862"/>
    <lineage>
        <taxon>Bacteria</taxon>
        <taxon>Pseudomonadati</taxon>
        <taxon>Spirochaetota</taxon>
        <taxon>Spirochaetia</taxon>
        <taxon>Spirochaetales</taxon>
        <taxon>Spirochaetaceae</taxon>
        <taxon>Marispirochaeta</taxon>
    </lineage>
</organism>
<dbReference type="InterPro" id="IPR005493">
    <property type="entry name" value="RraA/RraA-like"/>
</dbReference>
<dbReference type="Gene3D" id="3.50.30.40">
    <property type="entry name" value="Ribonuclease E inhibitor RraA/RraA-like"/>
    <property type="match status" value="1"/>
</dbReference>
<dbReference type="GO" id="GO:0008948">
    <property type="term" value="F:oxaloacetate decarboxylase activity"/>
    <property type="evidence" value="ECO:0007669"/>
    <property type="project" value="TreeGrafter"/>
</dbReference>
<dbReference type="RefSeq" id="WP_083050672.1">
    <property type="nucleotide sequence ID" value="NZ_MWQY01000010.1"/>
</dbReference>
<name>A0A1Y1RZ99_9SPIO</name>
<reference evidence="6 7" key="1">
    <citation type="submission" date="2017-03" db="EMBL/GenBank/DDBJ databases">
        <title>Draft Genome sequence of Marispirochaeta sp. strain JC444.</title>
        <authorList>
            <person name="Shivani Y."/>
            <person name="Subhash Y."/>
            <person name="Sasikala C."/>
            <person name="Ramana C."/>
        </authorList>
    </citation>
    <scope>NUCLEOTIDE SEQUENCE [LARGE SCALE GENOMIC DNA]</scope>
    <source>
        <strain evidence="6 7">JC444</strain>
    </source>
</reference>
<dbReference type="GO" id="GO:0046872">
    <property type="term" value="F:metal ion binding"/>
    <property type="evidence" value="ECO:0007669"/>
    <property type="project" value="UniProtKB-KW"/>
</dbReference>
<feature type="binding site" evidence="5">
    <location>
        <position position="118"/>
    </location>
    <ligand>
        <name>Mg(2+)</name>
        <dbReference type="ChEBI" id="CHEBI:18420"/>
    </ligand>
</feature>
<keyword evidence="7" id="KW-1185">Reference proteome</keyword>
<dbReference type="InterPro" id="IPR036704">
    <property type="entry name" value="RraA/RraA-like_sf"/>
</dbReference>
<dbReference type="PANTHER" id="PTHR33254:SF4">
    <property type="entry name" value="4-HYDROXY-4-METHYL-2-OXOGLUTARATE ALDOLASE 3-RELATED"/>
    <property type="match status" value="1"/>
</dbReference>
<proteinExistence type="predicted"/>
<dbReference type="EMBL" id="MWQY01000010">
    <property type="protein sequence ID" value="ORC35166.1"/>
    <property type="molecule type" value="Genomic_DNA"/>
</dbReference>
<dbReference type="OrthoDB" id="9784786at2"/>
<dbReference type="Pfam" id="PF03737">
    <property type="entry name" value="RraA-like"/>
    <property type="match status" value="1"/>
</dbReference>
<comment type="caution">
    <text evidence="6">The sequence shown here is derived from an EMBL/GenBank/DDBJ whole genome shotgun (WGS) entry which is preliminary data.</text>
</comment>
<dbReference type="Proteomes" id="UP000192343">
    <property type="component" value="Unassembled WGS sequence"/>
</dbReference>
<dbReference type="PANTHER" id="PTHR33254">
    <property type="entry name" value="4-HYDROXY-4-METHYL-2-OXOGLUTARATE ALDOLASE 3-RELATED"/>
    <property type="match status" value="1"/>
</dbReference>
<keyword evidence="5" id="KW-0460">Magnesium</keyword>
<dbReference type="SUPFAM" id="SSF89562">
    <property type="entry name" value="RraA-like"/>
    <property type="match status" value="1"/>
</dbReference>
<keyword evidence="5" id="KW-0479">Metal-binding</keyword>
<evidence type="ECO:0000313" key="7">
    <source>
        <dbReference type="Proteomes" id="UP000192343"/>
    </source>
</evidence>
<dbReference type="AlphaFoldDB" id="A0A1Y1RZ99"/>
<evidence type="ECO:0000256" key="1">
    <source>
        <dbReference type="ARBA" id="ARBA00001968"/>
    </source>
</evidence>
<protein>
    <recommendedName>
        <fullName evidence="2">Putative 4-hydroxy-4-methyl-2-oxoglutarate aldolase</fullName>
    </recommendedName>
    <alternativeName>
        <fullName evidence="3">Regulator of ribonuclease activity homolog</fullName>
    </alternativeName>
    <alternativeName>
        <fullName evidence="4">RraA-like protein</fullName>
    </alternativeName>
</protein>
<evidence type="ECO:0000256" key="2">
    <source>
        <dbReference type="ARBA" id="ARBA00016549"/>
    </source>
</evidence>
<dbReference type="CDD" id="cd16841">
    <property type="entry name" value="RraA_family"/>
    <property type="match status" value="1"/>
</dbReference>
<evidence type="ECO:0000256" key="3">
    <source>
        <dbReference type="ARBA" id="ARBA00029596"/>
    </source>
</evidence>
<sequence>MKYLQYKEKLDACYSAVLMDVMDAMGYRIQCMDPSIRPLNHSMKAWGEAVTIYQEAVTEVPAKPFQLEMELIDDLERGQIVVAQCNAENLSAFWGGLLSNAAVGRGASGVVTDGGARDYHEITELGFPVFCRGLIPYDSQGRMDGKERNIPVVCGGIRVCPGDLVYADVDGVVVVPGKIAPEVIEKAWQKVQGENTVREELRAGAGIVKTFEKYGIL</sequence>
<evidence type="ECO:0000256" key="4">
    <source>
        <dbReference type="ARBA" id="ARBA00030169"/>
    </source>
</evidence>
<feature type="binding site" evidence="5">
    <location>
        <position position="117"/>
    </location>
    <ligand>
        <name>substrate</name>
    </ligand>
</feature>
<comment type="cofactor">
    <cofactor evidence="5">
        <name>Mg(2+)</name>
        <dbReference type="ChEBI" id="CHEBI:18420"/>
    </cofactor>
</comment>
<feature type="binding site" evidence="5">
    <location>
        <begin position="95"/>
        <end position="98"/>
    </location>
    <ligand>
        <name>substrate</name>
    </ligand>
</feature>
<accession>A0A1Y1RZ99</accession>
<dbReference type="GO" id="GO:0047443">
    <property type="term" value="F:4-hydroxy-4-methyl-2-oxoglutarate aldolase activity"/>
    <property type="evidence" value="ECO:0007669"/>
    <property type="project" value="TreeGrafter"/>
</dbReference>
<evidence type="ECO:0000313" key="6">
    <source>
        <dbReference type="EMBL" id="ORC35166.1"/>
    </source>
</evidence>
<comment type="cofactor">
    <cofactor evidence="1">
        <name>a divalent metal cation</name>
        <dbReference type="ChEBI" id="CHEBI:60240"/>
    </cofactor>
</comment>
<gene>
    <name evidence="6" type="ORF">B4O97_10575</name>
</gene>
<evidence type="ECO:0000256" key="5">
    <source>
        <dbReference type="PIRSR" id="PIRSR605493-1"/>
    </source>
</evidence>
<dbReference type="STRING" id="1963862.B4O97_10575"/>